<evidence type="ECO:0000313" key="1">
    <source>
        <dbReference type="EMBL" id="GMH54732.1"/>
    </source>
</evidence>
<organism evidence="1 2">
    <name type="scientific">Triparma retinervis</name>
    <dbReference type="NCBI Taxonomy" id="2557542"/>
    <lineage>
        <taxon>Eukaryota</taxon>
        <taxon>Sar</taxon>
        <taxon>Stramenopiles</taxon>
        <taxon>Ochrophyta</taxon>
        <taxon>Bolidophyceae</taxon>
        <taxon>Parmales</taxon>
        <taxon>Triparmaceae</taxon>
        <taxon>Triparma</taxon>
    </lineage>
</organism>
<reference evidence="1" key="1">
    <citation type="submission" date="2022-07" db="EMBL/GenBank/DDBJ databases">
        <title>Genome analysis of Parmales, a sister group of diatoms, reveals the evolutionary specialization of diatoms from phago-mixotrophs to photoautotrophs.</title>
        <authorList>
            <person name="Ban H."/>
            <person name="Sato S."/>
            <person name="Yoshikawa S."/>
            <person name="Kazumasa Y."/>
            <person name="Nakamura Y."/>
            <person name="Ichinomiya M."/>
            <person name="Saitoh K."/>
            <person name="Sato N."/>
            <person name="Blanc-Mathieu R."/>
            <person name="Endo H."/>
            <person name="Kuwata A."/>
            <person name="Ogata H."/>
        </authorList>
    </citation>
    <scope>NUCLEOTIDE SEQUENCE</scope>
</reference>
<evidence type="ECO:0000313" key="2">
    <source>
        <dbReference type="Proteomes" id="UP001165082"/>
    </source>
</evidence>
<protein>
    <submittedName>
        <fullName evidence="1">Uncharacterized protein</fullName>
    </submittedName>
</protein>
<name>A0A9W6ZHY0_9STRA</name>
<dbReference type="Proteomes" id="UP001165082">
    <property type="component" value="Unassembled WGS sequence"/>
</dbReference>
<gene>
    <name evidence="1" type="ORF">TrRE_jg2466</name>
</gene>
<dbReference type="OrthoDB" id="10446393at2759"/>
<comment type="caution">
    <text evidence="1">The sequence shown here is derived from an EMBL/GenBank/DDBJ whole genome shotgun (WGS) entry which is preliminary data.</text>
</comment>
<keyword evidence="2" id="KW-1185">Reference proteome</keyword>
<proteinExistence type="predicted"/>
<sequence>MGKITSADVSGIIFTHCKGAGLCESDVCNVDNFVIDGSGENEFNVTDNGDVHYTAFGVDSLSDLIGKGIAICKKDVVFVDGLPDFDRAPKAGDALGPVFLCKGGGGFYLINIKTNIPQSISWARGEDWEEPIEARRC</sequence>
<dbReference type="EMBL" id="BRXZ01000816">
    <property type="protein sequence ID" value="GMH54732.1"/>
    <property type="molecule type" value="Genomic_DNA"/>
</dbReference>
<accession>A0A9W6ZHY0</accession>
<dbReference type="AlphaFoldDB" id="A0A9W6ZHY0"/>